<feature type="region of interest" description="Disordered" evidence="1">
    <location>
        <begin position="1"/>
        <end position="27"/>
    </location>
</feature>
<protein>
    <submittedName>
        <fullName evidence="2">Uncharacterized protein</fullName>
    </submittedName>
</protein>
<evidence type="ECO:0000313" key="2">
    <source>
        <dbReference type="EMBL" id="TKR81276.1"/>
    </source>
</evidence>
<sequence length="69" mass="8291">MIASRYTDPGPSRSRAKEYQDDSAVDYQRIAQKDREFLRKHDERHRGRRARSAVIYNRRDQTHPDAYII</sequence>
<reference evidence="2" key="2">
    <citation type="journal article" date="2015" name="Genome Biol.">
        <title>Comparative genomics of Steinernema reveals deeply conserved gene regulatory networks.</title>
        <authorList>
            <person name="Dillman A.R."/>
            <person name="Macchietto M."/>
            <person name="Porter C.F."/>
            <person name="Rogers A."/>
            <person name="Williams B."/>
            <person name="Antoshechkin I."/>
            <person name="Lee M.M."/>
            <person name="Goodwin Z."/>
            <person name="Lu X."/>
            <person name="Lewis E.E."/>
            <person name="Goodrich-Blair H."/>
            <person name="Stock S.P."/>
            <person name="Adams B.J."/>
            <person name="Sternberg P.W."/>
            <person name="Mortazavi A."/>
        </authorList>
    </citation>
    <scope>NUCLEOTIDE SEQUENCE [LARGE SCALE GENOMIC DNA]</scope>
    <source>
        <strain evidence="2">ALL</strain>
    </source>
</reference>
<reference evidence="2" key="1">
    <citation type="submission" date="2013-11" db="EMBL/GenBank/DDBJ databases">
        <authorList>
            <person name="Sternberg P."/>
            <person name="Dillman A."/>
            <person name="Macchietto M."/>
        </authorList>
    </citation>
    <scope>NUCLEOTIDE SEQUENCE</scope>
    <source>
        <strain evidence="2">ALL</strain>
    </source>
</reference>
<reference evidence="2" key="3">
    <citation type="journal article" date="2019" name="G3 (Bethesda)">
        <title>Hybrid Assembly of the Genome of the Entomopathogenic Nematode Steinernema carpocapsae Identifies the X-Chromosome.</title>
        <authorList>
            <person name="Serra L."/>
            <person name="Macchietto M."/>
            <person name="Macias-Munoz A."/>
            <person name="McGill C.J."/>
            <person name="Rodriguez I.M."/>
            <person name="Rodriguez B."/>
            <person name="Murad R."/>
            <person name="Mortazavi A."/>
        </authorList>
    </citation>
    <scope>NUCLEOTIDE SEQUENCE</scope>
    <source>
        <strain evidence="2">ALL</strain>
    </source>
</reference>
<organism evidence="2">
    <name type="scientific">Steinernema carpocapsae</name>
    <name type="common">Entomopathogenic nematode</name>
    <dbReference type="NCBI Taxonomy" id="34508"/>
    <lineage>
        <taxon>Eukaryota</taxon>
        <taxon>Metazoa</taxon>
        <taxon>Ecdysozoa</taxon>
        <taxon>Nematoda</taxon>
        <taxon>Chromadorea</taxon>
        <taxon>Rhabditida</taxon>
        <taxon>Tylenchina</taxon>
        <taxon>Panagrolaimomorpha</taxon>
        <taxon>Strongyloidoidea</taxon>
        <taxon>Steinernematidae</taxon>
        <taxon>Steinernema</taxon>
    </lineage>
</organism>
<dbReference type="OrthoDB" id="5873877at2759"/>
<gene>
    <name evidence="2" type="ORF">L596_015177</name>
</gene>
<comment type="caution">
    <text evidence="2">The sequence shown here is derived from an EMBL/GenBank/DDBJ whole genome shotgun (WGS) entry which is preliminary data.</text>
</comment>
<name>A0A4U5NF35_STECR</name>
<dbReference type="EMBL" id="AZBU02000004">
    <property type="protein sequence ID" value="TKR81276.1"/>
    <property type="molecule type" value="Genomic_DNA"/>
</dbReference>
<proteinExistence type="predicted"/>
<accession>A0A4U5NF35</accession>
<evidence type="ECO:0000256" key="1">
    <source>
        <dbReference type="SAM" id="MobiDB-lite"/>
    </source>
</evidence>
<dbReference type="AlphaFoldDB" id="A0A4U5NF35"/>